<proteinExistence type="predicted"/>
<name>A0A0F9B5F5_9ZZZZ</name>
<organism evidence="1">
    <name type="scientific">marine sediment metagenome</name>
    <dbReference type="NCBI Taxonomy" id="412755"/>
    <lineage>
        <taxon>unclassified sequences</taxon>
        <taxon>metagenomes</taxon>
        <taxon>ecological metagenomes</taxon>
    </lineage>
</organism>
<accession>A0A0F9B5F5</accession>
<gene>
    <name evidence="1" type="ORF">LCGC14_2488860</name>
</gene>
<reference evidence="1" key="1">
    <citation type="journal article" date="2015" name="Nature">
        <title>Complex archaea that bridge the gap between prokaryotes and eukaryotes.</title>
        <authorList>
            <person name="Spang A."/>
            <person name="Saw J.H."/>
            <person name="Jorgensen S.L."/>
            <person name="Zaremba-Niedzwiedzka K."/>
            <person name="Martijn J."/>
            <person name="Lind A.E."/>
            <person name="van Eijk R."/>
            <person name="Schleper C."/>
            <person name="Guy L."/>
            <person name="Ettema T.J."/>
        </authorList>
    </citation>
    <scope>NUCLEOTIDE SEQUENCE</scope>
</reference>
<comment type="caution">
    <text evidence="1">The sequence shown here is derived from an EMBL/GenBank/DDBJ whole genome shotgun (WGS) entry which is preliminary data.</text>
</comment>
<sequence>YDVNESSIYLGKNRMTDYDILRVSGLCFTDGEVPYMDTFYRYRIVKDRLDISHRDCNGSYDGTLDSTDGHIDGRCYCEYCEDSYNENEMVTVGDNLICEGCIDNNFFHCDRCAEYHPSDDCIMVTTHREHRQNTYVCDTCIETYYQCAECDDHFNENEIVSVDDTDSVCTKCAEQDATLCEDCDKWYSEATEVDGKAVCNDCLEEYLICCKCDGYFTIYDIVESANEHVCTKCAGLEDCKGQDRFDLDDPSEIRPNTKFSALDIEENLKEMYSSYRGAFDYGTMRPTWCISEVSA</sequence>
<protein>
    <submittedName>
        <fullName evidence="1">Uncharacterized protein</fullName>
    </submittedName>
</protein>
<evidence type="ECO:0000313" key="1">
    <source>
        <dbReference type="EMBL" id="KKL17109.1"/>
    </source>
</evidence>
<feature type="non-terminal residue" evidence="1">
    <location>
        <position position="1"/>
    </location>
</feature>
<dbReference type="AlphaFoldDB" id="A0A0F9B5F5"/>
<dbReference type="EMBL" id="LAZR01039396">
    <property type="protein sequence ID" value="KKL17109.1"/>
    <property type="molecule type" value="Genomic_DNA"/>
</dbReference>